<keyword evidence="1" id="KW-0812">Transmembrane</keyword>
<name>A0A7G8PSZ4_9FLAO</name>
<dbReference type="KEGG" id="alti:ALE3EI_0885"/>
<evidence type="ECO:0000313" key="3">
    <source>
        <dbReference type="Proteomes" id="UP000515514"/>
    </source>
</evidence>
<feature type="transmembrane region" description="Helical" evidence="1">
    <location>
        <begin position="72"/>
        <end position="94"/>
    </location>
</feature>
<feature type="transmembrane region" description="Helical" evidence="1">
    <location>
        <begin position="12"/>
        <end position="34"/>
    </location>
</feature>
<dbReference type="RefSeq" id="WP_186991256.1">
    <property type="nucleotide sequence ID" value="NZ_CP052909.1"/>
</dbReference>
<keyword evidence="3" id="KW-1185">Reference proteome</keyword>
<evidence type="ECO:0000256" key="1">
    <source>
        <dbReference type="SAM" id="Phobius"/>
    </source>
</evidence>
<protein>
    <recommendedName>
        <fullName evidence="4">ATP synthase protein I</fullName>
    </recommendedName>
</protein>
<reference evidence="2 3" key="1">
    <citation type="submission" date="2020-04" db="EMBL/GenBank/DDBJ databases">
        <title>Genome sequence of Altibacter aquimarinus strain ALE3EI.</title>
        <authorList>
            <person name="Oh H.-M."/>
            <person name="Jang D."/>
        </authorList>
    </citation>
    <scope>NUCLEOTIDE SEQUENCE [LARGE SCALE GENOMIC DNA]</scope>
    <source>
        <strain evidence="2 3">ALE3EI</strain>
    </source>
</reference>
<evidence type="ECO:0008006" key="4">
    <source>
        <dbReference type="Google" id="ProtNLM"/>
    </source>
</evidence>
<organism evidence="2 3">
    <name type="scientific">Constantimarinum furrinae</name>
    <dbReference type="NCBI Taxonomy" id="2562285"/>
    <lineage>
        <taxon>Bacteria</taxon>
        <taxon>Pseudomonadati</taxon>
        <taxon>Bacteroidota</taxon>
        <taxon>Flavobacteriia</taxon>
        <taxon>Flavobacteriales</taxon>
        <taxon>Flavobacteriaceae</taxon>
        <taxon>Altibacter/Constantimarinum group</taxon>
        <taxon>Constantimarinum</taxon>
    </lineage>
</organism>
<accession>A0A7G8PSZ4</accession>
<feature type="transmembrane region" description="Helical" evidence="1">
    <location>
        <begin position="40"/>
        <end position="60"/>
    </location>
</feature>
<evidence type="ECO:0000313" key="2">
    <source>
        <dbReference type="EMBL" id="QNJ97460.1"/>
    </source>
</evidence>
<proteinExistence type="predicted"/>
<sequence length="128" mass="14948">MTKDLLKFSLKLSVFTALLCAIHYYIFLNFFAAYELYLPIWSIYVFNAVLVLIVFGIIYYKISQGNKNVMNIFLGLTLGKMFLVIIFLLPVFIGDIAHPKVEGIQFFIPYFLFLAFEITQLHNFLKKQ</sequence>
<dbReference type="AlphaFoldDB" id="A0A7G8PSZ4"/>
<feature type="transmembrane region" description="Helical" evidence="1">
    <location>
        <begin position="106"/>
        <end position="125"/>
    </location>
</feature>
<keyword evidence="1" id="KW-0472">Membrane</keyword>
<dbReference type="Proteomes" id="UP000515514">
    <property type="component" value="Chromosome"/>
</dbReference>
<dbReference type="EMBL" id="CP052909">
    <property type="protein sequence ID" value="QNJ97460.1"/>
    <property type="molecule type" value="Genomic_DNA"/>
</dbReference>
<gene>
    <name evidence="2" type="ORF">ALE3EI_0885</name>
</gene>
<keyword evidence="1" id="KW-1133">Transmembrane helix</keyword>